<name>A0AA39JJK0_ARMTA</name>
<keyword evidence="2" id="KW-1185">Reference proteome</keyword>
<gene>
    <name evidence="1" type="ORF">EV420DRAFT_1484877</name>
</gene>
<dbReference type="AlphaFoldDB" id="A0AA39JJK0"/>
<protein>
    <submittedName>
        <fullName evidence="1">Uncharacterized protein</fullName>
    </submittedName>
</protein>
<evidence type="ECO:0000313" key="1">
    <source>
        <dbReference type="EMBL" id="KAK0443654.1"/>
    </source>
</evidence>
<organism evidence="1 2">
    <name type="scientific">Armillaria tabescens</name>
    <name type="common">Ringless honey mushroom</name>
    <name type="synonym">Agaricus tabescens</name>
    <dbReference type="NCBI Taxonomy" id="1929756"/>
    <lineage>
        <taxon>Eukaryota</taxon>
        <taxon>Fungi</taxon>
        <taxon>Dikarya</taxon>
        <taxon>Basidiomycota</taxon>
        <taxon>Agaricomycotina</taxon>
        <taxon>Agaricomycetes</taxon>
        <taxon>Agaricomycetidae</taxon>
        <taxon>Agaricales</taxon>
        <taxon>Marasmiineae</taxon>
        <taxon>Physalacriaceae</taxon>
        <taxon>Desarmillaria</taxon>
    </lineage>
</organism>
<accession>A0AA39JJK0</accession>
<dbReference type="GeneID" id="85353672"/>
<dbReference type="RefSeq" id="XP_060324779.1">
    <property type="nucleotide sequence ID" value="XM_060470124.1"/>
</dbReference>
<dbReference type="EMBL" id="JAUEPS010000057">
    <property type="protein sequence ID" value="KAK0443654.1"/>
    <property type="molecule type" value="Genomic_DNA"/>
</dbReference>
<proteinExistence type="predicted"/>
<evidence type="ECO:0000313" key="2">
    <source>
        <dbReference type="Proteomes" id="UP001175211"/>
    </source>
</evidence>
<comment type="caution">
    <text evidence="1">The sequence shown here is derived from an EMBL/GenBank/DDBJ whole genome shotgun (WGS) entry which is preliminary data.</text>
</comment>
<sequence>MHHPKGDAASWMKYERVGVGVGGADGDHPSQWAKDQNCQIKVIIFKHKYMFGSQSVPHSILHSPSEHGGFPPLREAPVPVHGHDALTLGLCLTDSLELNLSTTYTRSSPVRPTRHFVRINYHNAFHYCTVGSIRGLIADNFRKAK</sequence>
<dbReference type="Proteomes" id="UP001175211">
    <property type="component" value="Unassembled WGS sequence"/>
</dbReference>
<reference evidence="1" key="1">
    <citation type="submission" date="2023-06" db="EMBL/GenBank/DDBJ databases">
        <authorList>
            <consortium name="Lawrence Berkeley National Laboratory"/>
            <person name="Ahrendt S."/>
            <person name="Sahu N."/>
            <person name="Indic B."/>
            <person name="Wong-Bajracharya J."/>
            <person name="Merenyi Z."/>
            <person name="Ke H.-M."/>
            <person name="Monk M."/>
            <person name="Kocsube S."/>
            <person name="Drula E."/>
            <person name="Lipzen A."/>
            <person name="Balint B."/>
            <person name="Henrissat B."/>
            <person name="Andreopoulos B."/>
            <person name="Martin F.M."/>
            <person name="Harder C.B."/>
            <person name="Rigling D."/>
            <person name="Ford K.L."/>
            <person name="Foster G.D."/>
            <person name="Pangilinan J."/>
            <person name="Papanicolaou A."/>
            <person name="Barry K."/>
            <person name="LaButti K."/>
            <person name="Viragh M."/>
            <person name="Koriabine M."/>
            <person name="Yan M."/>
            <person name="Riley R."/>
            <person name="Champramary S."/>
            <person name="Plett K.L."/>
            <person name="Tsai I.J."/>
            <person name="Slot J."/>
            <person name="Sipos G."/>
            <person name="Plett J."/>
            <person name="Nagy L.G."/>
            <person name="Grigoriev I.V."/>
        </authorList>
    </citation>
    <scope>NUCLEOTIDE SEQUENCE</scope>
    <source>
        <strain evidence="1">CCBAS 213</strain>
    </source>
</reference>